<evidence type="ECO:0000259" key="1">
    <source>
        <dbReference type="Pfam" id="PF08787"/>
    </source>
</evidence>
<dbReference type="EMBL" id="KV460234">
    <property type="protein sequence ID" value="OBT95666.2"/>
    <property type="molecule type" value="Genomic_DNA"/>
</dbReference>
<gene>
    <name evidence="2" type="ORF">VE01_05922</name>
</gene>
<dbReference type="Pfam" id="PF08787">
    <property type="entry name" value="Alginate_lyase2"/>
    <property type="match status" value="1"/>
</dbReference>
<keyword evidence="3" id="KW-1185">Reference proteome</keyword>
<proteinExistence type="predicted"/>
<dbReference type="GeneID" id="28839308"/>
<reference evidence="2 3" key="1">
    <citation type="submission" date="2016-03" db="EMBL/GenBank/DDBJ databases">
        <title>Comparative genomics of Pseudogymnoascus destructans, the fungus causing white-nose syndrome of bats.</title>
        <authorList>
            <person name="Palmer J.M."/>
            <person name="Drees K.P."/>
            <person name="Foster J.T."/>
            <person name="Lindner D.L."/>
        </authorList>
    </citation>
    <scope>NUCLEOTIDE SEQUENCE [LARGE SCALE GENOMIC DNA]</scope>
    <source>
        <strain evidence="2 3">UAMH 10579</strain>
    </source>
</reference>
<accession>A0A1B8GIP1</accession>
<dbReference type="Gene3D" id="2.60.120.200">
    <property type="match status" value="1"/>
</dbReference>
<dbReference type="RefSeq" id="XP_018129399.2">
    <property type="nucleotide sequence ID" value="XM_018275380.2"/>
</dbReference>
<organism evidence="2 3">
    <name type="scientific">Pseudogymnoascus verrucosus</name>
    <dbReference type="NCBI Taxonomy" id="342668"/>
    <lineage>
        <taxon>Eukaryota</taxon>
        <taxon>Fungi</taxon>
        <taxon>Dikarya</taxon>
        <taxon>Ascomycota</taxon>
        <taxon>Pezizomycotina</taxon>
        <taxon>Leotiomycetes</taxon>
        <taxon>Thelebolales</taxon>
        <taxon>Thelebolaceae</taxon>
        <taxon>Pseudogymnoascus</taxon>
    </lineage>
</organism>
<dbReference type="InterPro" id="IPR013320">
    <property type="entry name" value="ConA-like_dom_sf"/>
</dbReference>
<protein>
    <recommendedName>
        <fullName evidence="1">Alginate lyase 2 domain-containing protein</fullName>
    </recommendedName>
</protein>
<reference evidence="3" key="2">
    <citation type="journal article" date="2018" name="Nat. Commun.">
        <title>Extreme sensitivity to ultraviolet light in the fungal pathogen causing white-nose syndrome of bats.</title>
        <authorList>
            <person name="Palmer J.M."/>
            <person name="Drees K.P."/>
            <person name="Foster J.T."/>
            <person name="Lindner D.L."/>
        </authorList>
    </citation>
    <scope>NUCLEOTIDE SEQUENCE [LARGE SCALE GENOMIC DNA]</scope>
    <source>
        <strain evidence="3">UAMH 10579</strain>
    </source>
</reference>
<dbReference type="Proteomes" id="UP000091956">
    <property type="component" value="Unassembled WGS sequence"/>
</dbReference>
<feature type="domain" description="Alginate lyase 2" evidence="1">
    <location>
        <begin position="61"/>
        <end position="275"/>
    </location>
</feature>
<sequence>MPEVKLNITSTHFPFQFSFKQPQTTAIMSLRTTISIVSVLLAMQSGVMAALNPNCAPGGNFDMKPWKLQLPIGNPGQPQTISSSQLQGCGGYQDPGHKYFFTESGDGALVMKVPGSPDSAGCVTTPNSKHCRTELREANPSDGSAASWSPNAAKNRLYASLSVAYADESSHGSVIGQIHIDDSISTKPVCELFYNSKGDISMGVEQTRAGNNLLFTPIGNIPVGQQFSYEIRYESNVLSVGINGGAQKVLDTYQLNAPNSYFKVGNYNQGNNPSDMHFLAIVVTH</sequence>
<evidence type="ECO:0000313" key="3">
    <source>
        <dbReference type="Proteomes" id="UP000091956"/>
    </source>
</evidence>
<evidence type="ECO:0000313" key="2">
    <source>
        <dbReference type="EMBL" id="OBT95666.2"/>
    </source>
</evidence>
<dbReference type="SUPFAM" id="SSF49899">
    <property type="entry name" value="Concanavalin A-like lectins/glucanases"/>
    <property type="match status" value="1"/>
</dbReference>
<dbReference type="AlphaFoldDB" id="A0A1B8GIP1"/>
<name>A0A1B8GIP1_9PEZI</name>
<dbReference type="InterPro" id="IPR014895">
    <property type="entry name" value="Alginate_lyase_2"/>
</dbReference>